<dbReference type="SMART" id="SM00388">
    <property type="entry name" value="HisKA"/>
    <property type="match status" value="1"/>
</dbReference>
<keyword evidence="10" id="KW-1133">Transmembrane helix</keyword>
<dbReference type="PANTHER" id="PTHR43065">
    <property type="entry name" value="SENSOR HISTIDINE KINASE"/>
    <property type="match status" value="1"/>
</dbReference>
<organism evidence="12">
    <name type="scientific">Desulfurivibrio alkaliphilus</name>
    <dbReference type="NCBI Taxonomy" id="427923"/>
    <lineage>
        <taxon>Bacteria</taxon>
        <taxon>Pseudomonadati</taxon>
        <taxon>Thermodesulfobacteriota</taxon>
        <taxon>Desulfobulbia</taxon>
        <taxon>Desulfobulbales</taxon>
        <taxon>Desulfobulbaceae</taxon>
        <taxon>Desulfurivibrio</taxon>
    </lineage>
</organism>
<evidence type="ECO:0000256" key="6">
    <source>
        <dbReference type="ARBA" id="ARBA00022777"/>
    </source>
</evidence>
<dbReference type="InterPro" id="IPR003594">
    <property type="entry name" value="HATPase_dom"/>
</dbReference>
<feature type="transmembrane region" description="Helical" evidence="10">
    <location>
        <begin position="25"/>
        <end position="45"/>
    </location>
</feature>
<feature type="coiled-coil region" evidence="9">
    <location>
        <begin position="237"/>
        <end position="267"/>
    </location>
</feature>
<keyword evidence="3" id="KW-0597">Phosphoprotein</keyword>
<dbReference type="Pfam" id="PF00512">
    <property type="entry name" value="HisKA"/>
    <property type="match status" value="1"/>
</dbReference>
<evidence type="ECO:0000256" key="8">
    <source>
        <dbReference type="ARBA" id="ARBA00023012"/>
    </source>
</evidence>
<dbReference type="InterPro" id="IPR004358">
    <property type="entry name" value="Sig_transdc_His_kin-like_C"/>
</dbReference>
<keyword evidence="5" id="KW-0547">Nucleotide-binding</keyword>
<evidence type="ECO:0000256" key="3">
    <source>
        <dbReference type="ARBA" id="ARBA00022553"/>
    </source>
</evidence>
<name>A0A7C2THV9_9BACT</name>
<comment type="caution">
    <text evidence="12">The sequence shown here is derived from an EMBL/GenBank/DDBJ whole genome shotgun (WGS) entry which is preliminary data.</text>
</comment>
<dbReference type="PANTHER" id="PTHR43065:SF10">
    <property type="entry name" value="PEROXIDE STRESS-ACTIVATED HISTIDINE KINASE MAK3"/>
    <property type="match status" value="1"/>
</dbReference>
<dbReference type="EMBL" id="DSDS01000119">
    <property type="protein sequence ID" value="HET98084.1"/>
    <property type="molecule type" value="Genomic_DNA"/>
</dbReference>
<gene>
    <name evidence="12" type="ORF">ENN98_05240</name>
</gene>
<dbReference type="AlphaFoldDB" id="A0A7C2THV9"/>
<sequence length="487" mass="54279">MVKWIGPAADGGELGARKPFQLVKFFSFTSLAVFLVFTLALSWLISNHAKRVLLERSEAYALVVTENLSHQVFQQFVVPTVLQYGKIALRTPEQYQLLDAVVRSATHGMRVESVTIFDSRENIISYSTITEQIGRRDVGGEEYRRALAGENVSRLLTQGAMWGVLPWVAPGSSTLQTYIPFIQYTPLDDKPDIVMGVIEVKQDLSEEMEEIARFQLWVGLISMLIMSALFVVLRVIVARAEEIMEKRAEERRRLEEKLHQNEKLAALGKMVASVSHEIKNPLGIIRSTAAILGKRLQSLAPGNEHLAEIIVQETSRLDGIVREFLDFARPQTPKLAKESLNEVVGQAAAFVTPELEKGGVELRLEMDPAMPPFFFDREQIYRTLLNVLLNAVQAMPEGGKLGVRSRRGTREGGEKVAILEITDTGIGISPDRRGRIFTPFYTDKHRGTGLGLAIVKNIVASHQGEIEVASEPGRGTTFRIILPLRVV</sequence>
<evidence type="ECO:0000256" key="9">
    <source>
        <dbReference type="SAM" id="Coils"/>
    </source>
</evidence>
<keyword evidence="8" id="KW-0902">Two-component regulatory system</keyword>
<evidence type="ECO:0000256" key="2">
    <source>
        <dbReference type="ARBA" id="ARBA00012438"/>
    </source>
</evidence>
<dbReference type="PROSITE" id="PS50109">
    <property type="entry name" value="HIS_KIN"/>
    <property type="match status" value="1"/>
</dbReference>
<keyword evidence="4" id="KW-0808">Transferase</keyword>
<accession>A0A7C2THV9</accession>
<feature type="domain" description="Histidine kinase" evidence="11">
    <location>
        <begin position="273"/>
        <end position="486"/>
    </location>
</feature>
<evidence type="ECO:0000256" key="1">
    <source>
        <dbReference type="ARBA" id="ARBA00000085"/>
    </source>
</evidence>
<dbReference type="InterPro" id="IPR036890">
    <property type="entry name" value="HATPase_C_sf"/>
</dbReference>
<dbReference type="PRINTS" id="PR00344">
    <property type="entry name" value="BCTRLSENSOR"/>
</dbReference>
<proteinExistence type="predicted"/>
<evidence type="ECO:0000256" key="10">
    <source>
        <dbReference type="SAM" id="Phobius"/>
    </source>
</evidence>
<evidence type="ECO:0000256" key="7">
    <source>
        <dbReference type="ARBA" id="ARBA00022840"/>
    </source>
</evidence>
<reference evidence="12" key="1">
    <citation type="journal article" date="2020" name="mSystems">
        <title>Genome- and Community-Level Interaction Insights into Carbon Utilization and Element Cycling Functions of Hydrothermarchaeota in Hydrothermal Sediment.</title>
        <authorList>
            <person name="Zhou Z."/>
            <person name="Liu Y."/>
            <person name="Xu W."/>
            <person name="Pan J."/>
            <person name="Luo Z.H."/>
            <person name="Li M."/>
        </authorList>
    </citation>
    <scope>NUCLEOTIDE SEQUENCE [LARGE SCALE GENOMIC DNA]</scope>
    <source>
        <strain evidence="12">SpSt-1224</strain>
    </source>
</reference>
<dbReference type="Gene3D" id="3.30.565.10">
    <property type="entry name" value="Histidine kinase-like ATPase, C-terminal domain"/>
    <property type="match status" value="1"/>
</dbReference>
<dbReference type="InterPro" id="IPR005467">
    <property type="entry name" value="His_kinase_dom"/>
</dbReference>
<dbReference type="InterPro" id="IPR036097">
    <property type="entry name" value="HisK_dim/P_sf"/>
</dbReference>
<protein>
    <recommendedName>
        <fullName evidence="2">histidine kinase</fullName>
        <ecNumber evidence="2">2.7.13.3</ecNumber>
    </recommendedName>
</protein>
<evidence type="ECO:0000256" key="5">
    <source>
        <dbReference type="ARBA" id="ARBA00022741"/>
    </source>
</evidence>
<evidence type="ECO:0000256" key="4">
    <source>
        <dbReference type="ARBA" id="ARBA00022679"/>
    </source>
</evidence>
<dbReference type="CDD" id="cd00082">
    <property type="entry name" value="HisKA"/>
    <property type="match status" value="1"/>
</dbReference>
<keyword evidence="10" id="KW-0812">Transmembrane</keyword>
<dbReference type="Proteomes" id="UP000885986">
    <property type="component" value="Unassembled WGS sequence"/>
</dbReference>
<dbReference type="InterPro" id="IPR003661">
    <property type="entry name" value="HisK_dim/P_dom"/>
</dbReference>
<evidence type="ECO:0000313" key="12">
    <source>
        <dbReference type="EMBL" id="HET98084.1"/>
    </source>
</evidence>
<evidence type="ECO:0000259" key="11">
    <source>
        <dbReference type="PROSITE" id="PS50109"/>
    </source>
</evidence>
<dbReference type="GO" id="GO:0000155">
    <property type="term" value="F:phosphorelay sensor kinase activity"/>
    <property type="evidence" value="ECO:0007669"/>
    <property type="project" value="InterPro"/>
</dbReference>
<dbReference type="Gene3D" id="1.10.287.130">
    <property type="match status" value="1"/>
</dbReference>
<feature type="transmembrane region" description="Helical" evidence="10">
    <location>
        <begin position="214"/>
        <end position="237"/>
    </location>
</feature>
<dbReference type="SUPFAM" id="SSF55874">
    <property type="entry name" value="ATPase domain of HSP90 chaperone/DNA topoisomerase II/histidine kinase"/>
    <property type="match status" value="1"/>
</dbReference>
<dbReference type="Pfam" id="PF02518">
    <property type="entry name" value="HATPase_c"/>
    <property type="match status" value="1"/>
</dbReference>
<dbReference type="SMART" id="SM00387">
    <property type="entry name" value="HATPase_c"/>
    <property type="match status" value="1"/>
</dbReference>
<dbReference type="SUPFAM" id="SSF47384">
    <property type="entry name" value="Homodimeric domain of signal transducing histidine kinase"/>
    <property type="match status" value="1"/>
</dbReference>
<dbReference type="EC" id="2.7.13.3" evidence="2"/>
<keyword evidence="10" id="KW-0472">Membrane</keyword>
<dbReference type="GO" id="GO:0005524">
    <property type="term" value="F:ATP binding"/>
    <property type="evidence" value="ECO:0007669"/>
    <property type="project" value="UniProtKB-KW"/>
</dbReference>
<keyword evidence="6 12" id="KW-0418">Kinase</keyword>
<keyword evidence="7" id="KW-0067">ATP-binding</keyword>
<keyword evidence="9" id="KW-0175">Coiled coil</keyword>
<comment type="catalytic activity">
    <reaction evidence="1">
        <text>ATP + protein L-histidine = ADP + protein N-phospho-L-histidine.</text>
        <dbReference type="EC" id="2.7.13.3"/>
    </reaction>
</comment>